<feature type="compositionally biased region" description="Acidic residues" evidence="1">
    <location>
        <begin position="994"/>
        <end position="1004"/>
    </location>
</feature>
<dbReference type="InterPro" id="IPR001322">
    <property type="entry name" value="Lamin_tail_dom"/>
</dbReference>
<feature type="region of interest" description="Disordered" evidence="1">
    <location>
        <begin position="57"/>
        <end position="78"/>
    </location>
</feature>
<feature type="region of interest" description="Disordered" evidence="1">
    <location>
        <begin position="1308"/>
        <end position="1332"/>
    </location>
</feature>
<dbReference type="CDD" id="cd04486">
    <property type="entry name" value="YhcR_OBF_like"/>
    <property type="match status" value="1"/>
</dbReference>
<dbReference type="EMBL" id="QRDJ01000008">
    <property type="protein sequence ID" value="REC94302.1"/>
    <property type="molecule type" value="Genomic_DNA"/>
</dbReference>
<dbReference type="PROSITE" id="PS51841">
    <property type="entry name" value="LTD"/>
    <property type="match status" value="2"/>
</dbReference>
<evidence type="ECO:0000313" key="3">
    <source>
        <dbReference type="EMBL" id="REC94302.1"/>
    </source>
</evidence>
<feature type="region of interest" description="Disordered" evidence="1">
    <location>
        <begin position="970"/>
        <end position="1024"/>
    </location>
</feature>
<dbReference type="Gene3D" id="3.60.10.10">
    <property type="entry name" value="Endonuclease/exonuclease/phosphatase"/>
    <property type="match status" value="1"/>
</dbReference>
<dbReference type="Proteomes" id="UP000256334">
    <property type="component" value="Unassembled WGS sequence"/>
</dbReference>
<evidence type="ECO:0000313" key="4">
    <source>
        <dbReference type="Proteomes" id="UP000256334"/>
    </source>
</evidence>
<dbReference type="SUPFAM" id="SSF56219">
    <property type="entry name" value="DNase I-like"/>
    <property type="match status" value="1"/>
</dbReference>
<sequence length="1616" mass="171688">MSLFSRLPAPWSFHQDAQQLNHGLELITNWTEQWRSPFESLRARLDSLIERIGDKLFPETPAQPAPPENNPGAPATPVITVDTERSEGLTFDDAGASIRGVMGDPTDPASTRGIAFAFTDDDTPREQLTVSIDSSDPSVARAALDDQDVLRIAPVNAGNATITVTVSDGERDSQYTIDYAAADGRDTNQQARFHTGASDTSAAIAIGDNFFLAGDDEDQTLRLYDRDQSGAALKSFDLNDALGLEDGDEVDIESVVDAGNGHYYWLGSLENSERSMIFATRITGDSAEDLEVAVTGRFSGLHDAVMRWSASEAPELNLADGFQVEGALYRDGTLHLGMREPIGDDGRASVVTVTNVEALMAAGSADGAEFGAPLRLDLDGRTIRDIVPIGDGTHLISAGPAEEDDGDDTNNDFQLYRWDGAHKAVQVEGVDLNTNVEATGGTAETLSNIRVNEDGSVSLDVAYDNGTSDWSDDGTRSKDLDDDLQTFTSSTLTFDALPSLALERGDIALTAIDTEADTFSLVALSPVTPGATLTFESGGEPITWTAPEDGVPAGALIDSEQFDARLPLSLDAGLTVRDGEGTPLYRLGRDDGADLSLPAGETQWHYAGDRQGSLEDLREALNDSDAWQSGDSQEGDFTVNTGHIPLPPPEPQDLGIAVTEIWPGQNGSNLSEDWFEIVNTGSDTLDFTTTPLYYDDDSADPNDAVMIEGLTTLAPGATALVVANGDAADVAEFRNAWQSTLEGSSVEIGHTGSAAGLGQGGDEVTLWLGEPGRETLAAREAYPDTTGFDGASWDVIHQRFTTRDNGGVVSDTFGGDDGDMPAVAAPGRQPGSDSGDNMPASLLISEYVEGSGYNKAIELTNRGGSDLSLAGFTLSLYSNGNTEANATQALGEYGSLAPGDTLVLANSQAEPALLDRSDDTSGVTSYNGNDALVLTDGAGEIQDIVGTVGDDAYFGRDVTLRRDEAITEGSDRFDADQWQEYPQDTFNGLGGDGANDDAPGDDANNEAPGNDLPDSNGDPMDLPPVELISTIQGSTMSSERVGDEVSLEAIVTLDARDGLDGFFLQEEDADRDGDETTSEGIFVYLPDDSNVADFTVGDRVRLTGTVEQYQGKTELTDVRSLDVTARDQPLPTITELDLPIDDKSSLAARESMRVSFQGADGEPLTVTDTYELGRYGTVTLSSGGRLEQFTEVNAPDQAGNQQWLDQLESRSILLDDASNVQNPEEILFGRGGEPLSADNTLRGGDTLDQATGVLDFAYQQWRLQSDEGLDFQPANARPEQPDDRALGDAPLKVASFNVLNYFETLDQSGNQITTPEGTEHSPRGANSEQELTRQQDKLVNAIVDSDADIAGLMEVANDGYGEDSSIAGLVEALNARDDAQWDFITPRDDSGSVVSPGSDAIAVGLIYQSDSVTPAGDAAINTSGAFATGNRAPMLQTFQDNDSGETLSIAVNHFKSKGSVINGEEAIGDGQGNNNPTRVEAAEQLAAWVETDPTDSGESDVLIIGDLNSYAMEDPITTLTGEGYTLLDDDYSYSYDGQWGSLDHALASPSMSEQVTGTTTWHINADEPTVLDYNTEYKSDAQVDALYGDGPFRASDHDPIIIGIDPGADAQPATGF</sequence>
<dbReference type="NCBIfam" id="NF033681">
    <property type="entry name" value="ExeM_NucH_DNase"/>
    <property type="match status" value="1"/>
</dbReference>
<evidence type="ECO:0000256" key="1">
    <source>
        <dbReference type="SAM" id="MobiDB-lite"/>
    </source>
</evidence>
<protein>
    <recommendedName>
        <fullName evidence="2">LTD domain-containing protein</fullName>
    </recommendedName>
</protein>
<dbReference type="CDD" id="cd10283">
    <property type="entry name" value="MnuA_DNase1-like"/>
    <property type="match status" value="1"/>
</dbReference>
<keyword evidence="4" id="KW-1185">Reference proteome</keyword>
<dbReference type="InterPro" id="IPR022060">
    <property type="entry name" value="DUF3616"/>
</dbReference>
<gene>
    <name evidence="3" type="ORF">C8D72_2673</name>
</gene>
<dbReference type="RefSeq" id="WP_115854885.1">
    <property type="nucleotide sequence ID" value="NZ_QRDJ01000008.1"/>
</dbReference>
<evidence type="ECO:0000259" key="2">
    <source>
        <dbReference type="PROSITE" id="PS51841"/>
    </source>
</evidence>
<dbReference type="PANTHER" id="PTHR42834">
    <property type="entry name" value="ENDONUCLEASE/EXONUCLEASE/PHOSPHATASE FAMILY PROTEIN (AFU_ORTHOLOGUE AFUA_3G09210)"/>
    <property type="match status" value="1"/>
</dbReference>
<proteinExistence type="predicted"/>
<name>A0A3D9DU82_9GAMM</name>
<dbReference type="PANTHER" id="PTHR42834:SF1">
    <property type="entry name" value="ENDONUCLEASE_EXONUCLEASE_PHOSPHATASE FAMILY PROTEIN (AFU_ORTHOLOGUE AFUA_3G09210)"/>
    <property type="match status" value="1"/>
</dbReference>
<dbReference type="Pfam" id="PF00932">
    <property type="entry name" value="LTD"/>
    <property type="match status" value="1"/>
</dbReference>
<organism evidence="3 4">
    <name type="scientific">Kushneria indalinina DSM 14324</name>
    <dbReference type="NCBI Taxonomy" id="1122140"/>
    <lineage>
        <taxon>Bacteria</taxon>
        <taxon>Pseudomonadati</taxon>
        <taxon>Pseudomonadota</taxon>
        <taxon>Gammaproteobacteria</taxon>
        <taxon>Oceanospirillales</taxon>
        <taxon>Halomonadaceae</taxon>
        <taxon>Kushneria</taxon>
    </lineage>
</organism>
<dbReference type="OrthoDB" id="9800417at2"/>
<comment type="caution">
    <text evidence="3">The sequence shown here is derived from an EMBL/GenBank/DDBJ whole genome shotgun (WGS) entry which is preliminary data.</text>
</comment>
<dbReference type="Pfam" id="PF12275">
    <property type="entry name" value="DUF3616"/>
    <property type="match status" value="1"/>
</dbReference>
<accession>A0A3D9DU82</accession>
<dbReference type="InterPro" id="IPR036691">
    <property type="entry name" value="Endo/exonu/phosph_ase_sf"/>
</dbReference>
<feature type="domain" description="LTD" evidence="2">
    <location>
        <begin position="825"/>
        <end position="985"/>
    </location>
</feature>
<dbReference type="InterPro" id="IPR047971">
    <property type="entry name" value="ExeM-like"/>
</dbReference>
<feature type="domain" description="LTD" evidence="2">
    <location>
        <begin position="645"/>
        <end position="784"/>
    </location>
</feature>
<reference evidence="3 4" key="1">
    <citation type="submission" date="2018-07" db="EMBL/GenBank/DDBJ databases">
        <title>Genomic Encyclopedia of Type Strains, Phase IV (KMG-IV): sequencing the most valuable type-strain genomes for metagenomic binning, comparative biology and taxonomic classification.</title>
        <authorList>
            <person name="Goeker M."/>
        </authorList>
    </citation>
    <scope>NUCLEOTIDE SEQUENCE [LARGE SCALE GENOMIC DNA]</scope>
    <source>
        <strain evidence="3 4">DSM 14324</strain>
    </source>
</reference>